<gene>
    <name evidence="1" type="ORF">Pint_22196</name>
</gene>
<proteinExistence type="predicted"/>
<reference evidence="2" key="1">
    <citation type="journal article" date="2023" name="G3 (Bethesda)">
        <title>Genome assembly and association tests identify interacting loci associated with vigor, precocity, and sex in interspecific pistachio rootstocks.</title>
        <authorList>
            <person name="Palmer W."/>
            <person name="Jacygrad E."/>
            <person name="Sagayaradj S."/>
            <person name="Cavanaugh K."/>
            <person name="Han R."/>
            <person name="Bertier L."/>
            <person name="Beede B."/>
            <person name="Kafkas S."/>
            <person name="Golino D."/>
            <person name="Preece J."/>
            <person name="Michelmore R."/>
        </authorList>
    </citation>
    <scope>NUCLEOTIDE SEQUENCE [LARGE SCALE GENOMIC DNA]</scope>
</reference>
<dbReference type="Proteomes" id="UP001163603">
    <property type="component" value="Chromosome 6"/>
</dbReference>
<sequence>MEANYKETNSISASLKSYPMNGGEGPYSYANNSSFYQGLVEEAKVDSFNLPFYFATKQEMELLIQRNGCFKIERMEQMDRPMRDISRPTVEKFASLMRAGFEGIVKQHFGSDELI</sequence>
<evidence type="ECO:0000313" key="1">
    <source>
        <dbReference type="EMBL" id="KAJ0037820.1"/>
    </source>
</evidence>
<protein>
    <submittedName>
        <fullName evidence="1">Uncharacterized protein</fullName>
    </submittedName>
</protein>
<organism evidence="1 2">
    <name type="scientific">Pistacia integerrima</name>
    <dbReference type="NCBI Taxonomy" id="434235"/>
    <lineage>
        <taxon>Eukaryota</taxon>
        <taxon>Viridiplantae</taxon>
        <taxon>Streptophyta</taxon>
        <taxon>Embryophyta</taxon>
        <taxon>Tracheophyta</taxon>
        <taxon>Spermatophyta</taxon>
        <taxon>Magnoliopsida</taxon>
        <taxon>eudicotyledons</taxon>
        <taxon>Gunneridae</taxon>
        <taxon>Pentapetalae</taxon>
        <taxon>rosids</taxon>
        <taxon>malvids</taxon>
        <taxon>Sapindales</taxon>
        <taxon>Anacardiaceae</taxon>
        <taxon>Pistacia</taxon>
    </lineage>
</organism>
<dbReference type="EMBL" id="CM047741">
    <property type="protein sequence ID" value="KAJ0037820.1"/>
    <property type="molecule type" value="Genomic_DNA"/>
</dbReference>
<comment type="caution">
    <text evidence="1">The sequence shown here is derived from an EMBL/GenBank/DDBJ whole genome shotgun (WGS) entry which is preliminary data.</text>
</comment>
<keyword evidence="2" id="KW-1185">Reference proteome</keyword>
<name>A0ACC0YIH6_9ROSI</name>
<evidence type="ECO:0000313" key="2">
    <source>
        <dbReference type="Proteomes" id="UP001163603"/>
    </source>
</evidence>
<accession>A0ACC0YIH6</accession>